<evidence type="ECO:0000256" key="3">
    <source>
        <dbReference type="ARBA" id="ARBA00006001"/>
    </source>
</evidence>
<dbReference type="InterPro" id="IPR030677">
    <property type="entry name" value="Nnr"/>
</dbReference>
<keyword evidence="5 18" id="KW-0479">Metal-binding</keyword>
<dbReference type="SUPFAM" id="SSF53613">
    <property type="entry name" value="Ribokinase-like"/>
    <property type="match status" value="1"/>
</dbReference>
<dbReference type="InterPro" id="IPR036652">
    <property type="entry name" value="YjeF_N_dom_sf"/>
</dbReference>
<comment type="catalytic activity">
    <reaction evidence="16 17 19">
        <text>(6S)-NADPHX + ADP = AMP + phosphate + NADPH + H(+)</text>
        <dbReference type="Rhea" id="RHEA:32235"/>
        <dbReference type="ChEBI" id="CHEBI:15378"/>
        <dbReference type="ChEBI" id="CHEBI:43474"/>
        <dbReference type="ChEBI" id="CHEBI:57783"/>
        <dbReference type="ChEBI" id="CHEBI:64076"/>
        <dbReference type="ChEBI" id="CHEBI:456215"/>
        <dbReference type="ChEBI" id="CHEBI:456216"/>
        <dbReference type="EC" id="4.2.1.136"/>
    </reaction>
</comment>
<dbReference type="GO" id="GO:0052856">
    <property type="term" value="F:NAD(P)HX epimerase activity"/>
    <property type="evidence" value="ECO:0007669"/>
    <property type="project" value="UniProtKB-UniRule"/>
</dbReference>
<comment type="similarity">
    <text evidence="18">Belongs to the NnrE/AIBP family.</text>
</comment>
<evidence type="ECO:0000256" key="6">
    <source>
        <dbReference type="ARBA" id="ARBA00022741"/>
    </source>
</evidence>
<dbReference type="GO" id="GO:0016301">
    <property type="term" value="F:kinase activity"/>
    <property type="evidence" value="ECO:0007669"/>
    <property type="project" value="UniProtKB-KW"/>
</dbReference>
<dbReference type="Gene3D" id="3.40.50.10260">
    <property type="entry name" value="YjeF N-terminal domain"/>
    <property type="match status" value="1"/>
</dbReference>
<dbReference type="STRING" id="1653334.GA0071312_2372"/>
<evidence type="ECO:0000256" key="19">
    <source>
        <dbReference type="PIRNR" id="PIRNR017184"/>
    </source>
</evidence>
<sequence>MNHHRILAVAHMREADRLTIASGVPGMVLMERAGAGVAQAARAMLAPTGRVVILCGPGNNGGDGFIAARRLAEDGYRVTLGLLGPRERLSGDAAAAARLYDGPVIALEDITCDEAGLVIDALFGTGLTRDLEGAVAACIARVARSGVPVLAVDIPSGIDGDSGAIRGVALPATRTVTFAARKPGHLLLPGRDLCGAISVVDIGIPDATCDGFAPALFANEPALWRDTLPRPESDTHKYKRGHALVLSGEMHRTGAARLAARGALRVGAGAVTLASPRAALAVNAAHLTAIMLAPCDTPEELGVLLEDRRFTAVALGPGYGVGEATRAMVKAAARTGRGLVLDADALTSFAGEAYTLGMVASAARACVLTPHEGEMRRLFESAEGVRDAPNRWQAALRAAEIVRSVVICKGGDTIVASPDGRAAILAETTPYLATAGSGDVLTGIVTGLIAQGMPAFEAACAAVWLHARTGIVYGPGLIAEDLSEALPGVLRGL</sequence>
<accession>A0A0P7XXS5</accession>
<evidence type="ECO:0000313" key="25">
    <source>
        <dbReference type="Proteomes" id="UP000182800"/>
    </source>
</evidence>
<feature type="binding site" evidence="17">
    <location>
        <position position="255"/>
    </location>
    <ligand>
        <name>(6S)-NADPHX</name>
        <dbReference type="ChEBI" id="CHEBI:64076"/>
    </ligand>
</feature>
<comment type="similarity">
    <text evidence="4 19">In the C-terminal section; belongs to the NnrD/CARKD family.</text>
</comment>
<comment type="cofactor">
    <cofactor evidence="18 19">
        <name>K(+)</name>
        <dbReference type="ChEBI" id="CHEBI:29103"/>
    </cofactor>
    <text evidence="18 19">Binds 1 potassium ion per subunit.</text>
</comment>
<dbReference type="PANTHER" id="PTHR12592">
    <property type="entry name" value="ATP-DEPENDENT (S)-NAD(P)H-HYDRATE DEHYDRATASE FAMILY MEMBER"/>
    <property type="match status" value="1"/>
</dbReference>
<feature type="binding site" evidence="18">
    <location>
        <position position="120"/>
    </location>
    <ligand>
        <name>K(+)</name>
        <dbReference type="ChEBI" id="CHEBI:29103"/>
    </ligand>
</feature>
<feature type="binding site" evidence="18">
    <location>
        <position position="153"/>
    </location>
    <ligand>
        <name>(6S)-NADPHX</name>
        <dbReference type="ChEBI" id="CHEBI:64076"/>
    </ligand>
</feature>
<dbReference type="PROSITE" id="PS51383">
    <property type="entry name" value="YJEF_C_3"/>
    <property type="match status" value="1"/>
</dbReference>
<feature type="domain" description="YjeF N-terminal" evidence="21">
    <location>
        <begin position="12"/>
        <end position="210"/>
    </location>
</feature>
<dbReference type="EC" id="4.2.1.136" evidence="19"/>
<dbReference type="EMBL" id="FMBM01000002">
    <property type="protein sequence ID" value="SCC81433.1"/>
    <property type="molecule type" value="Genomic_DNA"/>
</dbReference>
<comment type="catalytic activity">
    <reaction evidence="15 17 19">
        <text>(6S)-NADHX + ADP = AMP + phosphate + NADH + H(+)</text>
        <dbReference type="Rhea" id="RHEA:32223"/>
        <dbReference type="ChEBI" id="CHEBI:15378"/>
        <dbReference type="ChEBI" id="CHEBI:43474"/>
        <dbReference type="ChEBI" id="CHEBI:57945"/>
        <dbReference type="ChEBI" id="CHEBI:64074"/>
        <dbReference type="ChEBI" id="CHEBI:456215"/>
        <dbReference type="ChEBI" id="CHEBI:456216"/>
        <dbReference type="EC" id="4.2.1.136"/>
    </reaction>
</comment>
<dbReference type="OrthoDB" id="9806925at2"/>
<dbReference type="InterPro" id="IPR017953">
    <property type="entry name" value="Carbohydrate_kinase_pred_CS"/>
</dbReference>
<keyword evidence="13" id="KW-0511">Multifunctional enzyme</keyword>
<keyword evidence="22" id="KW-0418">Kinase</keyword>
<dbReference type="HAMAP" id="MF_01966">
    <property type="entry name" value="NADHX_epimerase"/>
    <property type="match status" value="1"/>
</dbReference>
<comment type="function">
    <text evidence="17">Catalyzes the dehydration of the S-form of NAD(P)HX at the expense of ADP, which is converted to AMP. Together with NAD(P)HX epimerase, which catalyzes the epimerization of the S- and R-forms, the enzyme allows the repair of both epimers of NAD(P)HX, a damaged form of NAD(P)H that is a result of enzymatic or heat-dependent hydration.</text>
</comment>
<keyword evidence="8 17" id="KW-0521">NADP</keyword>
<evidence type="ECO:0000256" key="15">
    <source>
        <dbReference type="ARBA" id="ARBA00048238"/>
    </source>
</evidence>
<feature type="binding site" evidence="18">
    <location>
        <begin position="124"/>
        <end position="130"/>
    </location>
    <ligand>
        <name>(6S)-NADPHX</name>
        <dbReference type="ChEBI" id="CHEBI:64076"/>
    </ligand>
</feature>
<dbReference type="Proteomes" id="UP000050497">
    <property type="component" value="Unassembled WGS sequence"/>
</dbReference>
<evidence type="ECO:0000256" key="10">
    <source>
        <dbReference type="ARBA" id="ARBA00023027"/>
    </source>
</evidence>
<dbReference type="EC" id="5.1.99.6" evidence="19"/>
<feature type="binding site" evidence="17">
    <location>
        <position position="318"/>
    </location>
    <ligand>
        <name>(6S)-NADPHX</name>
        <dbReference type="ChEBI" id="CHEBI:64076"/>
    </ligand>
</feature>
<evidence type="ECO:0000256" key="1">
    <source>
        <dbReference type="ARBA" id="ARBA00000013"/>
    </source>
</evidence>
<gene>
    <name evidence="17" type="primary">nnrD</name>
    <name evidence="18" type="synonym">nnrE</name>
    <name evidence="23" type="ORF">GA0071312_2372</name>
    <name evidence="22" type="ORF">HLUCCO17_15515</name>
</gene>
<feature type="binding site" evidence="17">
    <location>
        <position position="438"/>
    </location>
    <ligand>
        <name>AMP</name>
        <dbReference type="ChEBI" id="CHEBI:456215"/>
    </ligand>
</feature>
<dbReference type="GO" id="GO:0052855">
    <property type="term" value="F:ADP-dependent NAD(P)H-hydrate dehydratase activity"/>
    <property type="evidence" value="ECO:0007669"/>
    <property type="project" value="UniProtKB-UniRule"/>
</dbReference>
<dbReference type="CDD" id="cd01171">
    <property type="entry name" value="YXKO-related"/>
    <property type="match status" value="1"/>
</dbReference>
<feature type="binding site" evidence="17">
    <location>
        <position position="371"/>
    </location>
    <ligand>
        <name>(6S)-NADPHX</name>
        <dbReference type="ChEBI" id="CHEBI:64076"/>
    </ligand>
</feature>
<comment type="function">
    <text evidence="14 19">Bifunctional enzyme that catalyzes the epimerization of the S- and R-forms of NAD(P)HX and the dehydration of the S-form of NAD(P)HX at the expense of ADP, which is converted to AMP. This allows the repair of both epimers of NAD(P)HX, a damaged form of NAD(P)H that is a result of enzymatic or heat-dependent hydration.</text>
</comment>
<evidence type="ECO:0000256" key="12">
    <source>
        <dbReference type="ARBA" id="ARBA00023239"/>
    </source>
</evidence>
<dbReference type="EMBL" id="LJSX01000030">
    <property type="protein sequence ID" value="KPQ09318.1"/>
    <property type="molecule type" value="Genomic_DNA"/>
</dbReference>
<dbReference type="GO" id="GO:0005524">
    <property type="term" value="F:ATP binding"/>
    <property type="evidence" value="ECO:0007669"/>
    <property type="project" value="UniProtKB-UniRule"/>
</dbReference>
<comment type="subunit">
    <text evidence="17">Homotetramer.</text>
</comment>
<protein>
    <recommendedName>
        <fullName evidence="19">Bifunctional NAD(P)H-hydrate repair enzyme</fullName>
    </recommendedName>
    <alternativeName>
        <fullName evidence="19">Nicotinamide nucleotide repair protein</fullName>
    </alternativeName>
    <domain>
        <recommendedName>
            <fullName evidence="19">ADP-dependent (S)-NAD(P)H-hydrate dehydratase</fullName>
            <ecNumber evidence="19">4.2.1.136</ecNumber>
        </recommendedName>
        <alternativeName>
            <fullName evidence="19">ADP-dependent NAD(P)HX dehydratase</fullName>
        </alternativeName>
    </domain>
    <domain>
        <recommendedName>
            <fullName evidence="19">NAD(P)H-hydrate epimerase</fullName>
            <ecNumber evidence="19">5.1.99.6</ecNumber>
        </recommendedName>
    </domain>
</protein>
<feature type="binding site" evidence="18">
    <location>
        <begin position="59"/>
        <end position="63"/>
    </location>
    <ligand>
        <name>(6S)-NADPHX</name>
        <dbReference type="ChEBI" id="CHEBI:64076"/>
    </ligand>
</feature>
<comment type="cofactor">
    <cofactor evidence="17">
        <name>Mg(2+)</name>
        <dbReference type="ChEBI" id="CHEBI:18420"/>
    </cofactor>
</comment>
<dbReference type="Gene3D" id="3.40.1190.20">
    <property type="match status" value="1"/>
</dbReference>
<evidence type="ECO:0000256" key="17">
    <source>
        <dbReference type="HAMAP-Rule" id="MF_01965"/>
    </source>
</evidence>
<keyword evidence="25" id="KW-1185">Reference proteome</keyword>
<feature type="binding site" evidence="18">
    <location>
        <position position="156"/>
    </location>
    <ligand>
        <name>K(+)</name>
        <dbReference type="ChEBI" id="CHEBI:29103"/>
    </ligand>
</feature>
<keyword evidence="12 17" id="KW-0456">Lyase</keyword>
<keyword evidence="9 18" id="KW-0630">Potassium</keyword>
<feature type="domain" description="YjeF C-terminal" evidence="20">
    <location>
        <begin position="220"/>
        <end position="493"/>
    </location>
</feature>
<feature type="binding site" evidence="17">
    <location>
        <position position="439"/>
    </location>
    <ligand>
        <name>(6S)-NADPHX</name>
        <dbReference type="ChEBI" id="CHEBI:64076"/>
    </ligand>
</feature>
<comment type="caution">
    <text evidence="18">Lacks conserved residue(s) required for the propagation of feature annotation.</text>
</comment>
<dbReference type="PROSITE" id="PS01050">
    <property type="entry name" value="YJEF_C_2"/>
    <property type="match status" value="1"/>
</dbReference>
<dbReference type="NCBIfam" id="TIGR00197">
    <property type="entry name" value="yjeF_nterm"/>
    <property type="match status" value="1"/>
</dbReference>
<dbReference type="InterPro" id="IPR029056">
    <property type="entry name" value="Ribokinase-like"/>
</dbReference>
<dbReference type="GO" id="GO:0046496">
    <property type="term" value="P:nicotinamide nucleotide metabolic process"/>
    <property type="evidence" value="ECO:0007669"/>
    <property type="project" value="UniProtKB-UniRule"/>
</dbReference>
<evidence type="ECO:0000256" key="4">
    <source>
        <dbReference type="ARBA" id="ARBA00009524"/>
    </source>
</evidence>
<evidence type="ECO:0000256" key="9">
    <source>
        <dbReference type="ARBA" id="ARBA00022958"/>
    </source>
</evidence>
<dbReference type="RefSeq" id="WP_074445135.1">
    <property type="nucleotide sequence ID" value="NZ_FMBM01000002.1"/>
</dbReference>
<evidence type="ECO:0000256" key="5">
    <source>
        <dbReference type="ARBA" id="ARBA00022723"/>
    </source>
</evidence>
<keyword evidence="7 17" id="KW-0067">ATP-binding</keyword>
<evidence type="ECO:0000256" key="8">
    <source>
        <dbReference type="ARBA" id="ARBA00022857"/>
    </source>
</evidence>
<evidence type="ECO:0000256" key="2">
    <source>
        <dbReference type="ARBA" id="ARBA00000909"/>
    </source>
</evidence>
<keyword evidence="6 17" id="KW-0547">Nucleotide-binding</keyword>
<evidence type="ECO:0000313" key="23">
    <source>
        <dbReference type="EMBL" id="SCC81433.1"/>
    </source>
</evidence>
<evidence type="ECO:0000259" key="20">
    <source>
        <dbReference type="PROSITE" id="PS51383"/>
    </source>
</evidence>
<name>A0A0P7XXS5_9HYPH</name>
<dbReference type="PROSITE" id="PS51385">
    <property type="entry name" value="YJEF_N"/>
    <property type="match status" value="1"/>
</dbReference>
<dbReference type="PATRIC" id="fig|1653334.4.peg.804"/>
<evidence type="ECO:0000313" key="22">
    <source>
        <dbReference type="EMBL" id="KPQ09318.1"/>
    </source>
</evidence>
<proteinExistence type="inferred from homology"/>
<dbReference type="Proteomes" id="UP000182800">
    <property type="component" value="Unassembled WGS sequence"/>
</dbReference>
<evidence type="ECO:0000256" key="16">
    <source>
        <dbReference type="ARBA" id="ARBA00049209"/>
    </source>
</evidence>
<organism evidence="22 24">
    <name type="scientific">Saliniramus fredricksonii</name>
    <dbReference type="NCBI Taxonomy" id="1653334"/>
    <lineage>
        <taxon>Bacteria</taxon>
        <taxon>Pseudomonadati</taxon>
        <taxon>Pseudomonadota</taxon>
        <taxon>Alphaproteobacteria</taxon>
        <taxon>Hyphomicrobiales</taxon>
        <taxon>Salinarimonadaceae</taxon>
        <taxon>Saliniramus</taxon>
    </lineage>
</organism>
<evidence type="ECO:0000256" key="7">
    <source>
        <dbReference type="ARBA" id="ARBA00022840"/>
    </source>
</evidence>
<comment type="catalytic activity">
    <reaction evidence="2 18 19">
        <text>(6R)-NADPHX = (6S)-NADPHX</text>
        <dbReference type="Rhea" id="RHEA:32227"/>
        <dbReference type="ChEBI" id="CHEBI:64076"/>
        <dbReference type="ChEBI" id="CHEBI:64077"/>
        <dbReference type="EC" id="5.1.99.6"/>
    </reaction>
</comment>
<reference evidence="22 24" key="1">
    <citation type="submission" date="2015-09" db="EMBL/GenBank/DDBJ databases">
        <title>Identification and resolution of microdiversity through metagenomic sequencing of parallel consortia.</title>
        <authorList>
            <person name="Nelson W.C."/>
            <person name="Romine M.F."/>
            <person name="Lindemann S.R."/>
        </authorList>
    </citation>
    <scope>NUCLEOTIDE SEQUENCE [LARGE SCALE GENOMIC DNA]</scope>
    <source>
        <strain evidence="22">HL-109</strain>
    </source>
</reference>
<comment type="caution">
    <text evidence="22">The sequence shown here is derived from an EMBL/GenBank/DDBJ whole genome shotgun (WGS) entry which is preliminary data.</text>
</comment>
<keyword evidence="11 18" id="KW-0413">Isomerase</keyword>
<feature type="binding site" evidence="18">
    <location>
        <position position="60"/>
    </location>
    <ligand>
        <name>K(+)</name>
        <dbReference type="ChEBI" id="CHEBI:29103"/>
    </ligand>
</feature>
<evidence type="ECO:0000256" key="18">
    <source>
        <dbReference type="HAMAP-Rule" id="MF_01966"/>
    </source>
</evidence>
<evidence type="ECO:0000256" key="11">
    <source>
        <dbReference type="ARBA" id="ARBA00023235"/>
    </source>
</evidence>
<reference evidence="23 25" key="2">
    <citation type="submission" date="2016-08" db="EMBL/GenBank/DDBJ databases">
        <authorList>
            <person name="Varghese N."/>
            <person name="Submissions Spin"/>
        </authorList>
    </citation>
    <scope>NUCLEOTIDE SEQUENCE [LARGE SCALE GENOMIC DNA]</scope>
    <source>
        <strain evidence="23 25">HL-109</strain>
    </source>
</reference>
<comment type="similarity">
    <text evidence="17">Belongs to the NnrD/CARKD family.</text>
</comment>
<dbReference type="HAMAP" id="MF_01965">
    <property type="entry name" value="NADHX_dehydratase"/>
    <property type="match status" value="1"/>
</dbReference>
<evidence type="ECO:0000256" key="14">
    <source>
        <dbReference type="ARBA" id="ARBA00025153"/>
    </source>
</evidence>
<dbReference type="Pfam" id="PF01256">
    <property type="entry name" value="Carb_kinase"/>
    <property type="match status" value="1"/>
</dbReference>
<dbReference type="InterPro" id="IPR004443">
    <property type="entry name" value="YjeF_N_dom"/>
</dbReference>
<dbReference type="GO" id="GO:0046872">
    <property type="term" value="F:metal ion binding"/>
    <property type="evidence" value="ECO:0007669"/>
    <property type="project" value="UniProtKB-UniRule"/>
</dbReference>
<keyword evidence="10 17" id="KW-0520">NAD</keyword>
<evidence type="ECO:0000259" key="21">
    <source>
        <dbReference type="PROSITE" id="PS51385"/>
    </source>
</evidence>
<dbReference type="AlphaFoldDB" id="A0A0P7XXS5"/>
<dbReference type="SUPFAM" id="SSF64153">
    <property type="entry name" value="YjeF N-terminal domain-like"/>
    <property type="match status" value="1"/>
</dbReference>
<comment type="similarity">
    <text evidence="3 19">In the N-terminal section; belongs to the NnrE/AIBP family.</text>
</comment>
<dbReference type="NCBIfam" id="TIGR00196">
    <property type="entry name" value="yjeF_cterm"/>
    <property type="match status" value="1"/>
</dbReference>
<dbReference type="GO" id="GO:0110051">
    <property type="term" value="P:metabolite repair"/>
    <property type="evidence" value="ECO:0007669"/>
    <property type="project" value="TreeGrafter"/>
</dbReference>
<dbReference type="PANTHER" id="PTHR12592:SF0">
    <property type="entry name" value="ATP-DEPENDENT (S)-NAD(P)H-HYDRATE DEHYDRATASE"/>
    <property type="match status" value="1"/>
</dbReference>
<feature type="binding site" evidence="17">
    <location>
        <begin position="409"/>
        <end position="413"/>
    </location>
    <ligand>
        <name>AMP</name>
        <dbReference type="ChEBI" id="CHEBI:456215"/>
    </ligand>
</feature>
<dbReference type="Pfam" id="PF03853">
    <property type="entry name" value="YjeF_N"/>
    <property type="match status" value="1"/>
</dbReference>
<evidence type="ECO:0000256" key="13">
    <source>
        <dbReference type="ARBA" id="ARBA00023268"/>
    </source>
</evidence>
<comment type="function">
    <text evidence="18">Catalyzes the epimerization of the S- and R-forms of NAD(P)HX, a damaged form of NAD(P)H that is a result of enzymatic or heat-dependent hydration. This is a prerequisite for the S-specific NAD(P)H-hydrate dehydratase to allow the repair of both epimers of NAD(P)HX.</text>
</comment>
<keyword evidence="22" id="KW-0808">Transferase</keyword>
<dbReference type="PIRSF" id="PIRSF017184">
    <property type="entry name" value="Nnr"/>
    <property type="match status" value="1"/>
</dbReference>
<dbReference type="InterPro" id="IPR000631">
    <property type="entry name" value="CARKD"/>
</dbReference>
<comment type="catalytic activity">
    <reaction evidence="1 18 19">
        <text>(6R)-NADHX = (6S)-NADHX</text>
        <dbReference type="Rhea" id="RHEA:32215"/>
        <dbReference type="ChEBI" id="CHEBI:64074"/>
        <dbReference type="ChEBI" id="CHEBI:64075"/>
        <dbReference type="EC" id="5.1.99.6"/>
    </reaction>
</comment>
<evidence type="ECO:0000313" key="24">
    <source>
        <dbReference type="Proteomes" id="UP000050497"/>
    </source>
</evidence>